<proteinExistence type="inferred from homology"/>
<protein>
    <submittedName>
        <fullName evidence="7">NADH dehydrogenase</fullName>
    </submittedName>
</protein>
<accession>C0QS66</accession>
<keyword evidence="5" id="KW-0560">Oxidoreductase</keyword>
<dbReference type="AlphaFoldDB" id="C0QS66"/>
<dbReference type="PANTHER" id="PTHR42913">
    <property type="entry name" value="APOPTOSIS-INDUCING FACTOR 1"/>
    <property type="match status" value="1"/>
</dbReference>
<dbReference type="GO" id="GO:0003955">
    <property type="term" value="F:NAD(P)H dehydrogenase (quinone) activity"/>
    <property type="evidence" value="ECO:0007669"/>
    <property type="project" value="TreeGrafter"/>
</dbReference>
<dbReference type="Gene3D" id="3.50.50.100">
    <property type="match status" value="1"/>
</dbReference>
<gene>
    <name evidence="7" type="ordered locus">PERMA_1748</name>
</gene>
<dbReference type="KEGG" id="pmx:PERMA_1748"/>
<name>C0QS66_PERMH</name>
<comment type="cofactor">
    <cofactor evidence="1">
        <name>FAD</name>
        <dbReference type="ChEBI" id="CHEBI:57692"/>
    </cofactor>
</comment>
<dbReference type="InterPro" id="IPR023753">
    <property type="entry name" value="FAD/NAD-binding_dom"/>
</dbReference>
<feature type="domain" description="FAD/NAD(P)-binding" evidence="6">
    <location>
        <begin position="2"/>
        <end position="324"/>
    </location>
</feature>
<dbReference type="OrthoDB" id="9781621at2"/>
<dbReference type="Pfam" id="PF07992">
    <property type="entry name" value="Pyr_redox_2"/>
    <property type="match status" value="1"/>
</dbReference>
<keyword evidence="8" id="KW-1185">Reference proteome</keyword>
<evidence type="ECO:0000256" key="1">
    <source>
        <dbReference type="ARBA" id="ARBA00001974"/>
    </source>
</evidence>
<evidence type="ECO:0000256" key="3">
    <source>
        <dbReference type="ARBA" id="ARBA00022630"/>
    </source>
</evidence>
<dbReference type="eggNOG" id="COG1252">
    <property type="taxonomic scope" value="Bacteria"/>
</dbReference>
<reference evidence="7 8" key="1">
    <citation type="journal article" date="2009" name="J. Bacteriol.">
        <title>Complete and draft genome sequences of six members of the Aquificales.</title>
        <authorList>
            <person name="Reysenbach A.L."/>
            <person name="Hamamura N."/>
            <person name="Podar M."/>
            <person name="Griffiths E."/>
            <person name="Ferreira S."/>
            <person name="Hochstein R."/>
            <person name="Heidelberg J."/>
            <person name="Johnson J."/>
            <person name="Mead D."/>
            <person name="Pohorille A."/>
            <person name="Sarmiento M."/>
            <person name="Schweighofer K."/>
            <person name="Seshadri R."/>
            <person name="Voytek M.A."/>
        </authorList>
    </citation>
    <scope>NUCLEOTIDE SEQUENCE [LARGE SCALE GENOMIC DNA]</scope>
    <source>
        <strain evidence="8">DSM 14350 / EX-H1</strain>
    </source>
</reference>
<evidence type="ECO:0000256" key="2">
    <source>
        <dbReference type="ARBA" id="ARBA00005272"/>
    </source>
</evidence>
<dbReference type="SUPFAM" id="SSF51905">
    <property type="entry name" value="FAD/NAD(P)-binding domain"/>
    <property type="match status" value="1"/>
</dbReference>
<comment type="similarity">
    <text evidence="2">Belongs to the NADH dehydrogenase family.</text>
</comment>
<dbReference type="PANTHER" id="PTHR42913:SF3">
    <property type="entry name" value="64 KDA MITOCHONDRIAL NADH DEHYDROGENASE (EUROFUNG)"/>
    <property type="match status" value="1"/>
</dbReference>
<dbReference type="PRINTS" id="PR00368">
    <property type="entry name" value="FADPNR"/>
</dbReference>
<evidence type="ECO:0000256" key="5">
    <source>
        <dbReference type="ARBA" id="ARBA00023002"/>
    </source>
</evidence>
<evidence type="ECO:0000313" key="8">
    <source>
        <dbReference type="Proteomes" id="UP000001366"/>
    </source>
</evidence>
<dbReference type="Proteomes" id="UP000001366">
    <property type="component" value="Chromosome"/>
</dbReference>
<dbReference type="PRINTS" id="PR00411">
    <property type="entry name" value="PNDRDTASEI"/>
</dbReference>
<organism evidence="7 8">
    <name type="scientific">Persephonella marina (strain DSM 14350 / EX-H1)</name>
    <dbReference type="NCBI Taxonomy" id="123214"/>
    <lineage>
        <taxon>Bacteria</taxon>
        <taxon>Pseudomonadati</taxon>
        <taxon>Aquificota</taxon>
        <taxon>Aquificia</taxon>
        <taxon>Aquificales</taxon>
        <taxon>Hydrogenothermaceae</taxon>
        <taxon>Persephonella</taxon>
    </lineage>
</organism>
<keyword evidence="4" id="KW-0274">FAD</keyword>
<sequence>MKKIVVVGGGYGGVSFAKRFAKYNLDAEVYLIDKNPYHFLQPEVYNFIANKYLISDVIIDLSTLAQGLGKTVYFFKDKVIKIDFDKNTVIGEKFGLQYDYLVLAVGSRTFFPPIEGLRKHSSGVKTLTRSLDFKQKFEQKILKKIQEEDKCYIEKDKQFNIVVGGAGLAGVEIAAEMAYYAKMFFKKIGFLCEGLSITLIEAADTILPGQHPYVLEVAYNRLKSLGVDIITGKKITKVEPDKVFLEDGTEIKMDFLIWTGGIIGSTLIPRLGIKMNRKNQAYTDKYFRVEGFDNVFAIGDCAEIRDPDTGNIIPPTAQIAIQSGEIVADYIKSILKGEPLNYKKPEFKGMVSALGGKYGVGMVKNSFKVKGYPAYIFKELVFKHYKIPLKIISKKGYRELMKIYEGG</sequence>
<dbReference type="RefSeq" id="WP_012676843.1">
    <property type="nucleotide sequence ID" value="NC_012440.1"/>
</dbReference>
<dbReference type="EMBL" id="CP001230">
    <property type="protein sequence ID" value="ACO04606.1"/>
    <property type="molecule type" value="Genomic_DNA"/>
</dbReference>
<keyword evidence="3" id="KW-0285">Flavoprotein</keyword>
<evidence type="ECO:0000313" key="7">
    <source>
        <dbReference type="EMBL" id="ACO04606.1"/>
    </source>
</evidence>
<dbReference type="InterPro" id="IPR051169">
    <property type="entry name" value="NADH-Q_oxidoreductase"/>
</dbReference>
<dbReference type="InterPro" id="IPR036188">
    <property type="entry name" value="FAD/NAD-bd_sf"/>
</dbReference>
<dbReference type="STRING" id="123214.PERMA_1748"/>
<dbReference type="GO" id="GO:0019646">
    <property type="term" value="P:aerobic electron transport chain"/>
    <property type="evidence" value="ECO:0007669"/>
    <property type="project" value="TreeGrafter"/>
</dbReference>
<dbReference type="HOGENOM" id="CLU_021377_7_0_0"/>
<evidence type="ECO:0000259" key="6">
    <source>
        <dbReference type="Pfam" id="PF07992"/>
    </source>
</evidence>
<evidence type="ECO:0000256" key="4">
    <source>
        <dbReference type="ARBA" id="ARBA00022827"/>
    </source>
</evidence>
<dbReference type="PaxDb" id="123214-PERMA_1748"/>